<dbReference type="Proteomes" id="UP000612349">
    <property type="component" value="Unassembled WGS sequence"/>
</dbReference>
<proteinExistence type="inferred from homology"/>
<gene>
    <name evidence="2" type="ORF">GCM10010990_32610</name>
</gene>
<comment type="similarity">
    <text evidence="1">Belongs to the short-chain dehydrogenases/reductases (SDR) family.</text>
</comment>
<dbReference type="Gene3D" id="3.40.50.720">
    <property type="entry name" value="NAD(P)-binding Rossmann-like Domain"/>
    <property type="match status" value="1"/>
</dbReference>
<dbReference type="SUPFAM" id="SSF51735">
    <property type="entry name" value="NAD(P)-binding Rossmann-fold domains"/>
    <property type="match status" value="1"/>
</dbReference>
<dbReference type="FunFam" id="3.40.50.720:FF:000084">
    <property type="entry name" value="Short-chain dehydrogenase reductase"/>
    <property type="match status" value="1"/>
</dbReference>
<reference evidence="2" key="2">
    <citation type="submission" date="2020-09" db="EMBL/GenBank/DDBJ databases">
        <authorList>
            <person name="Sun Q."/>
            <person name="Zhou Y."/>
        </authorList>
    </citation>
    <scope>NUCLEOTIDE SEQUENCE</scope>
    <source>
        <strain evidence="2">CGMCC 1.15360</strain>
    </source>
</reference>
<dbReference type="AlphaFoldDB" id="A0A916Z7F0"/>
<sequence>MKLGLENRVALVSGGSAGMGRAIAMELAGEGARVAIVARREGPLAETVAAIEVAGGTAIAISADMASEAGVQEAVARTREAFGDPDIVIGNVRSILRYGFDEAADEDFRQSNDQVVLSFAMLVREVMGPMKDQGFGRIVNLGSVCAKEPHRFFNIVLSNTYRTAAVALARSLSNELAPFGITVNTIAPGSIDTGLNTEAQSGGGMRTPREEPPVIQMGRNGTPDEVSGLAAFLCSDRASYITGQTIAVDGGWTRGLF</sequence>
<evidence type="ECO:0000313" key="3">
    <source>
        <dbReference type="Proteomes" id="UP000612349"/>
    </source>
</evidence>
<dbReference type="PANTHER" id="PTHR42879:SF6">
    <property type="entry name" value="NADPH-DEPENDENT REDUCTASE BACG"/>
    <property type="match status" value="1"/>
</dbReference>
<evidence type="ECO:0000313" key="2">
    <source>
        <dbReference type="EMBL" id="GGD80180.1"/>
    </source>
</evidence>
<organism evidence="2 3">
    <name type="scientific">Croceicoccus mobilis</name>
    <dbReference type="NCBI Taxonomy" id="1703339"/>
    <lineage>
        <taxon>Bacteria</taxon>
        <taxon>Pseudomonadati</taxon>
        <taxon>Pseudomonadota</taxon>
        <taxon>Alphaproteobacteria</taxon>
        <taxon>Sphingomonadales</taxon>
        <taxon>Erythrobacteraceae</taxon>
        <taxon>Croceicoccus</taxon>
    </lineage>
</organism>
<dbReference type="InterPro" id="IPR050259">
    <property type="entry name" value="SDR"/>
</dbReference>
<dbReference type="EMBL" id="BMIP01000009">
    <property type="protein sequence ID" value="GGD80180.1"/>
    <property type="molecule type" value="Genomic_DNA"/>
</dbReference>
<name>A0A916Z7F0_9SPHN</name>
<dbReference type="PRINTS" id="PR00081">
    <property type="entry name" value="GDHRDH"/>
</dbReference>
<protein>
    <submittedName>
        <fullName evidence="2">Beta-ketoacyl-ACP reductase</fullName>
    </submittedName>
</protein>
<reference evidence="2" key="1">
    <citation type="journal article" date="2014" name="Int. J. Syst. Evol. Microbiol.">
        <title>Complete genome sequence of Corynebacterium casei LMG S-19264T (=DSM 44701T), isolated from a smear-ripened cheese.</title>
        <authorList>
            <consortium name="US DOE Joint Genome Institute (JGI-PGF)"/>
            <person name="Walter F."/>
            <person name="Albersmeier A."/>
            <person name="Kalinowski J."/>
            <person name="Ruckert C."/>
        </authorList>
    </citation>
    <scope>NUCLEOTIDE SEQUENCE</scope>
    <source>
        <strain evidence="2">CGMCC 1.15360</strain>
    </source>
</reference>
<dbReference type="InterPro" id="IPR002347">
    <property type="entry name" value="SDR_fam"/>
</dbReference>
<accession>A0A916Z7F0</accession>
<comment type="caution">
    <text evidence="2">The sequence shown here is derived from an EMBL/GenBank/DDBJ whole genome shotgun (WGS) entry which is preliminary data.</text>
</comment>
<keyword evidence="3" id="KW-1185">Reference proteome</keyword>
<dbReference type="Pfam" id="PF13561">
    <property type="entry name" value="adh_short_C2"/>
    <property type="match status" value="1"/>
</dbReference>
<dbReference type="PANTHER" id="PTHR42879">
    <property type="entry name" value="3-OXOACYL-(ACYL-CARRIER-PROTEIN) REDUCTASE"/>
    <property type="match status" value="1"/>
</dbReference>
<dbReference type="InterPro" id="IPR036291">
    <property type="entry name" value="NAD(P)-bd_dom_sf"/>
</dbReference>
<evidence type="ECO:0000256" key="1">
    <source>
        <dbReference type="ARBA" id="ARBA00006484"/>
    </source>
</evidence>